<dbReference type="Proteomes" id="UP001152519">
    <property type="component" value="Unassembled WGS sequence"/>
</dbReference>
<dbReference type="AlphaFoldDB" id="A0A9W4EAH4"/>
<dbReference type="EMBL" id="CAJSLV010000083">
    <property type="protein sequence ID" value="CAG6397278.1"/>
    <property type="molecule type" value="Genomic_DNA"/>
</dbReference>
<protein>
    <submittedName>
        <fullName evidence="1">Uncharacterized protein</fullName>
    </submittedName>
</protein>
<accession>A0A9W4EAH4</accession>
<reference evidence="1" key="1">
    <citation type="submission" date="2021-05" db="EMBL/GenBank/DDBJ databases">
        <authorList>
            <person name="Arsene-Ploetze F."/>
        </authorList>
    </citation>
    <scope>NUCLEOTIDE SEQUENCE</scope>
    <source>
        <strain evidence="1">DSM 42138</strain>
    </source>
</reference>
<sequence>MNEDDARRIAARGYCWRLANGEPAPTSAIEFDLGFIVLPVLPPPPPRLPGQPPHMTQPGTAAVVVDKATESATVVPYHGTEGTAAYYRRICS</sequence>
<comment type="caution">
    <text evidence="1">The sequence shown here is derived from an EMBL/GenBank/DDBJ whole genome shotgun (WGS) entry which is preliminary data.</text>
</comment>
<gene>
    <name evidence="1" type="ORF">SCOCK_510015</name>
</gene>
<keyword evidence="2" id="KW-1185">Reference proteome</keyword>
<organism evidence="1 2">
    <name type="scientific">Actinacidiphila cocklensis</name>
    <dbReference type="NCBI Taxonomy" id="887465"/>
    <lineage>
        <taxon>Bacteria</taxon>
        <taxon>Bacillati</taxon>
        <taxon>Actinomycetota</taxon>
        <taxon>Actinomycetes</taxon>
        <taxon>Kitasatosporales</taxon>
        <taxon>Streptomycetaceae</taxon>
        <taxon>Actinacidiphila</taxon>
    </lineage>
</organism>
<evidence type="ECO:0000313" key="2">
    <source>
        <dbReference type="Proteomes" id="UP001152519"/>
    </source>
</evidence>
<proteinExistence type="predicted"/>
<evidence type="ECO:0000313" key="1">
    <source>
        <dbReference type="EMBL" id="CAG6397278.1"/>
    </source>
</evidence>
<name>A0A9W4EAH4_9ACTN</name>
<dbReference type="RefSeq" id="WP_251497040.1">
    <property type="nucleotide sequence ID" value="NZ_CAJSLV010000083.1"/>
</dbReference>